<protein>
    <submittedName>
        <fullName evidence="1">Uncharacterized protein</fullName>
    </submittedName>
</protein>
<dbReference type="EMBL" id="AP025739">
    <property type="protein sequence ID" value="BDI28530.1"/>
    <property type="molecule type" value="Genomic_DNA"/>
</dbReference>
<dbReference type="Proteomes" id="UP000287394">
    <property type="component" value="Chromosome"/>
</dbReference>
<gene>
    <name evidence="1" type="ORF">CCAX7_005810</name>
</gene>
<evidence type="ECO:0000313" key="2">
    <source>
        <dbReference type="Proteomes" id="UP000287394"/>
    </source>
</evidence>
<dbReference type="KEGG" id="ccot:CCAX7_005810"/>
<sequence length="150" mass="16690">MTTVALVSFLCRVLHIASTCTSLGGLFYARMVLWPTLDTLAPDVRETFLAQAIRRFAVIKWTGVATVAVTGVIQWYLTFPHIVNQMHYVLFFAVKMTGAVGLFSITFLLALPTENLRQMRLQRAFWSGLNIVCGLTILIGAALMHSAARR</sequence>
<keyword evidence="2" id="KW-1185">Reference proteome</keyword>
<reference evidence="1 2" key="1">
    <citation type="journal article" date="2019" name="Int. J. Syst. Evol. Microbiol.">
        <title>Capsulimonas corticalis gen. nov., sp. nov., an aerobic capsulated bacterium, of a novel bacterial order, Capsulimonadales ord. nov., of the class Armatimonadia of the phylum Armatimonadetes.</title>
        <authorList>
            <person name="Li J."/>
            <person name="Kudo C."/>
            <person name="Tonouchi A."/>
        </authorList>
    </citation>
    <scope>NUCLEOTIDE SEQUENCE [LARGE SCALE GENOMIC DNA]</scope>
    <source>
        <strain evidence="1 2">AX-7</strain>
    </source>
</reference>
<accession>A0A402D3B4</accession>
<organism evidence="1 2">
    <name type="scientific">Capsulimonas corticalis</name>
    <dbReference type="NCBI Taxonomy" id="2219043"/>
    <lineage>
        <taxon>Bacteria</taxon>
        <taxon>Bacillati</taxon>
        <taxon>Armatimonadota</taxon>
        <taxon>Armatimonadia</taxon>
        <taxon>Capsulimonadales</taxon>
        <taxon>Capsulimonadaceae</taxon>
        <taxon>Capsulimonas</taxon>
    </lineage>
</organism>
<name>A0A402D3B4_9BACT</name>
<proteinExistence type="predicted"/>
<evidence type="ECO:0000313" key="1">
    <source>
        <dbReference type="EMBL" id="BDI28530.1"/>
    </source>
</evidence>
<dbReference type="AlphaFoldDB" id="A0A402D3B4"/>
<dbReference type="RefSeq" id="WP_119323989.1">
    <property type="nucleotide sequence ID" value="NZ_AP025739.1"/>
</dbReference>
<dbReference type="OrthoDB" id="129619at2"/>